<feature type="region of interest" description="Disordered" evidence="1">
    <location>
        <begin position="362"/>
        <end position="396"/>
    </location>
</feature>
<dbReference type="Gene3D" id="2.60.200.20">
    <property type="match status" value="1"/>
</dbReference>
<accession>A0A6A6CBZ0</accession>
<dbReference type="PANTHER" id="PTHR15715:SF37">
    <property type="entry name" value="LD47843P"/>
    <property type="match status" value="1"/>
</dbReference>
<sequence length="634" mass="69171">MPPLFNLGPFGLSNNTSTMQPSTRPSASPYAVAISLTSNVCQDRRVITLQPGEGVQIGRASKSEVKNLQPADDNALFDCPVVSRQHAELRVSSYQPRSEQVTITDLDSLHGTTVNGRRIEAQRSFTLKSGDVIKLGERVTRGDDTHDGISVTFRRLDDISTNHYQVPSPSEPEASDYESDVESVRSIARDPSSAHTTPESNKIKLGSQDQPIFIAESVPAPVIDLSKDEQDQNAMQPAQRHIIPDTYEDDESLVAEEDDVDEGAYVASDNESVDLGSVQASEDQSVVLGDDFDDKEDDQNIFPDDDISDADRFSDGEDSGFVAPTFAPDDDFTAPVESIQEQVAELRPIDQFNTMNNQAQTVNNSFTEPKPRYDPVRNSQPPVENEAPKSDPAPIFVKPPARTYTYDPFGHGTDFVNPATNSYYRSRWDMRPPQHPAFHVYPKKPAPAPVPSVFDNYLNPQPFASLLEPYTNTSAFFNALQQPLDPMPQPTYAPQVAPIQPQISPVANDTTITASTGKISIPSIIDGVNQDAAVTGDESQKVVSPTGNKRKASEMEASEEKNESSAPLAVQQTAEVVTATATPRIKRRRTRRHGTVNQLTTSFAKYTGAAVVGAAATCAFLSSPAAQWVIDYLG</sequence>
<proteinExistence type="predicted"/>
<evidence type="ECO:0000256" key="1">
    <source>
        <dbReference type="SAM" id="MobiDB-lite"/>
    </source>
</evidence>
<feature type="compositionally biased region" description="Basic and acidic residues" evidence="1">
    <location>
        <begin position="551"/>
        <end position="563"/>
    </location>
</feature>
<dbReference type="AlphaFoldDB" id="A0A6A6CBZ0"/>
<dbReference type="OrthoDB" id="4096268at2759"/>
<evidence type="ECO:0000313" key="4">
    <source>
        <dbReference type="Proteomes" id="UP000799537"/>
    </source>
</evidence>
<feature type="region of interest" description="Disordered" evidence="1">
    <location>
        <begin position="162"/>
        <end position="210"/>
    </location>
</feature>
<dbReference type="InterPro" id="IPR051176">
    <property type="entry name" value="Cent_Immune-Sig_Mod"/>
</dbReference>
<organism evidence="3 4">
    <name type="scientific">Zasmidium cellare ATCC 36951</name>
    <dbReference type="NCBI Taxonomy" id="1080233"/>
    <lineage>
        <taxon>Eukaryota</taxon>
        <taxon>Fungi</taxon>
        <taxon>Dikarya</taxon>
        <taxon>Ascomycota</taxon>
        <taxon>Pezizomycotina</taxon>
        <taxon>Dothideomycetes</taxon>
        <taxon>Dothideomycetidae</taxon>
        <taxon>Mycosphaerellales</taxon>
        <taxon>Mycosphaerellaceae</taxon>
        <taxon>Zasmidium</taxon>
    </lineage>
</organism>
<dbReference type="SUPFAM" id="SSF49879">
    <property type="entry name" value="SMAD/FHA domain"/>
    <property type="match status" value="1"/>
</dbReference>
<dbReference type="Proteomes" id="UP000799537">
    <property type="component" value="Unassembled WGS sequence"/>
</dbReference>
<dbReference type="RefSeq" id="XP_033664617.1">
    <property type="nucleotide sequence ID" value="XM_033813560.1"/>
</dbReference>
<dbReference type="SMART" id="SM00240">
    <property type="entry name" value="FHA"/>
    <property type="match status" value="1"/>
</dbReference>
<keyword evidence="4" id="KW-1185">Reference proteome</keyword>
<reference evidence="3" key="1">
    <citation type="journal article" date="2020" name="Stud. Mycol.">
        <title>101 Dothideomycetes genomes: a test case for predicting lifestyles and emergence of pathogens.</title>
        <authorList>
            <person name="Haridas S."/>
            <person name="Albert R."/>
            <person name="Binder M."/>
            <person name="Bloem J."/>
            <person name="Labutti K."/>
            <person name="Salamov A."/>
            <person name="Andreopoulos B."/>
            <person name="Baker S."/>
            <person name="Barry K."/>
            <person name="Bills G."/>
            <person name="Bluhm B."/>
            <person name="Cannon C."/>
            <person name="Castanera R."/>
            <person name="Culley D."/>
            <person name="Daum C."/>
            <person name="Ezra D."/>
            <person name="Gonzalez J."/>
            <person name="Henrissat B."/>
            <person name="Kuo A."/>
            <person name="Liang C."/>
            <person name="Lipzen A."/>
            <person name="Lutzoni F."/>
            <person name="Magnuson J."/>
            <person name="Mondo S."/>
            <person name="Nolan M."/>
            <person name="Ohm R."/>
            <person name="Pangilinan J."/>
            <person name="Park H.-J."/>
            <person name="Ramirez L."/>
            <person name="Alfaro M."/>
            <person name="Sun H."/>
            <person name="Tritt A."/>
            <person name="Yoshinaga Y."/>
            <person name="Zwiers L.-H."/>
            <person name="Turgeon B."/>
            <person name="Goodwin S."/>
            <person name="Spatafora J."/>
            <person name="Crous P."/>
            <person name="Grigoriev I."/>
        </authorList>
    </citation>
    <scope>NUCLEOTIDE SEQUENCE</scope>
    <source>
        <strain evidence="3">ATCC 36951</strain>
    </source>
</reference>
<dbReference type="GO" id="GO:0005737">
    <property type="term" value="C:cytoplasm"/>
    <property type="evidence" value="ECO:0007669"/>
    <property type="project" value="TreeGrafter"/>
</dbReference>
<dbReference type="Pfam" id="PF00498">
    <property type="entry name" value="FHA"/>
    <property type="match status" value="1"/>
</dbReference>
<feature type="domain" description="FHA" evidence="2">
    <location>
        <begin position="55"/>
        <end position="119"/>
    </location>
</feature>
<feature type="region of interest" description="Disordered" evidence="1">
    <location>
        <begin position="289"/>
        <end position="309"/>
    </location>
</feature>
<gene>
    <name evidence="3" type="ORF">M409DRAFT_57222</name>
</gene>
<evidence type="ECO:0000313" key="3">
    <source>
        <dbReference type="EMBL" id="KAF2163728.1"/>
    </source>
</evidence>
<dbReference type="PANTHER" id="PTHR15715">
    <property type="entry name" value="CENTROSOMAL PROTEIN OF 170 KDA"/>
    <property type="match status" value="1"/>
</dbReference>
<feature type="compositionally biased region" description="Acidic residues" evidence="1">
    <location>
        <begin position="290"/>
        <end position="308"/>
    </location>
</feature>
<protein>
    <recommendedName>
        <fullName evidence="2">FHA domain-containing protein</fullName>
    </recommendedName>
</protein>
<dbReference type="InterPro" id="IPR000253">
    <property type="entry name" value="FHA_dom"/>
</dbReference>
<dbReference type="GeneID" id="54566832"/>
<dbReference type="EMBL" id="ML993607">
    <property type="protein sequence ID" value="KAF2163728.1"/>
    <property type="molecule type" value="Genomic_DNA"/>
</dbReference>
<evidence type="ECO:0000259" key="2">
    <source>
        <dbReference type="PROSITE" id="PS50006"/>
    </source>
</evidence>
<name>A0A6A6CBZ0_ZASCE</name>
<dbReference type="CDD" id="cd00060">
    <property type="entry name" value="FHA"/>
    <property type="match status" value="1"/>
</dbReference>
<feature type="region of interest" description="Disordered" evidence="1">
    <location>
        <begin position="533"/>
        <end position="577"/>
    </location>
</feature>
<dbReference type="PROSITE" id="PS50006">
    <property type="entry name" value="FHA_DOMAIN"/>
    <property type="match status" value="1"/>
</dbReference>
<dbReference type="InterPro" id="IPR008984">
    <property type="entry name" value="SMAD_FHA_dom_sf"/>
</dbReference>